<dbReference type="PANTHER" id="PTHR19282">
    <property type="entry name" value="TETRASPANIN"/>
    <property type="match status" value="1"/>
</dbReference>
<dbReference type="Pfam" id="PF00335">
    <property type="entry name" value="Tetraspanin"/>
    <property type="match status" value="1"/>
</dbReference>
<name>A0A0M3K056_ANISI</name>
<proteinExistence type="predicted"/>
<dbReference type="GO" id="GO:0005886">
    <property type="term" value="C:plasma membrane"/>
    <property type="evidence" value="ECO:0007669"/>
    <property type="project" value="TreeGrafter"/>
</dbReference>
<dbReference type="InterPro" id="IPR018499">
    <property type="entry name" value="Tetraspanin/Peripherin"/>
</dbReference>
<feature type="transmembrane region" description="Helical" evidence="5">
    <location>
        <begin position="82"/>
        <end position="105"/>
    </location>
</feature>
<keyword evidence="2 5" id="KW-0812">Transmembrane</keyword>
<reference evidence="6 7" key="2">
    <citation type="submission" date="2018-11" db="EMBL/GenBank/DDBJ databases">
        <authorList>
            <consortium name="Pathogen Informatics"/>
        </authorList>
    </citation>
    <scope>NUCLEOTIDE SEQUENCE [LARGE SCALE GENOMIC DNA]</scope>
</reference>
<dbReference type="PRINTS" id="PR00259">
    <property type="entry name" value="TMFOUR"/>
</dbReference>
<reference evidence="8" key="1">
    <citation type="submission" date="2017-02" db="UniProtKB">
        <authorList>
            <consortium name="WormBaseParasite"/>
        </authorList>
    </citation>
    <scope>IDENTIFICATION</scope>
</reference>
<evidence type="ECO:0000313" key="8">
    <source>
        <dbReference type="WBParaSite" id="ASIM_0001418101-mRNA-1"/>
    </source>
</evidence>
<evidence type="ECO:0000256" key="5">
    <source>
        <dbReference type="SAM" id="Phobius"/>
    </source>
</evidence>
<protein>
    <submittedName>
        <fullName evidence="8">Tetraspanin</fullName>
    </submittedName>
</protein>
<sequence length="319" mass="36064">MCGFVCLGIGSWLMLDRYAVDNLAAATEKVQGTITDDGLRELASKPTAVRQIGTLLIIGGVIVIVVSFLGCCGAAKEWRPLLCCYATCLMVILATEIAAAIYAAMHSHMVISFTKHYHQYILFIHFVRMYCNYCKNWRCSESKESNFQFERDFRQILKASLKLYNGTDAMEKNKEDNTVLVKAAWDKIMIDKSCCGVDSKIGDFNESGWYQLTKKRHHFPPACCPPNRDGSLMEFCPRISRYGDDELIIFIVMHALLFSSLFARFYCNINCVVVGVVVEQCILQGCYTKIQESVQDLSTHFKIVAWTVCIIALIQVLFI</sequence>
<dbReference type="InterPro" id="IPR008952">
    <property type="entry name" value="Tetraspanin_EC2_sf"/>
</dbReference>
<keyword evidence="4 5" id="KW-0472">Membrane</keyword>
<evidence type="ECO:0000313" key="7">
    <source>
        <dbReference type="Proteomes" id="UP000267096"/>
    </source>
</evidence>
<accession>A0A0M3K056</accession>
<dbReference type="Proteomes" id="UP000267096">
    <property type="component" value="Unassembled WGS sequence"/>
</dbReference>
<organism evidence="8">
    <name type="scientific">Anisakis simplex</name>
    <name type="common">Herring worm</name>
    <dbReference type="NCBI Taxonomy" id="6269"/>
    <lineage>
        <taxon>Eukaryota</taxon>
        <taxon>Metazoa</taxon>
        <taxon>Ecdysozoa</taxon>
        <taxon>Nematoda</taxon>
        <taxon>Chromadorea</taxon>
        <taxon>Rhabditida</taxon>
        <taxon>Spirurina</taxon>
        <taxon>Ascaridomorpha</taxon>
        <taxon>Ascaridoidea</taxon>
        <taxon>Anisakidae</taxon>
        <taxon>Anisakis</taxon>
        <taxon>Anisakis simplex complex</taxon>
    </lineage>
</organism>
<keyword evidence="7" id="KW-1185">Reference proteome</keyword>
<dbReference type="SUPFAM" id="SSF48652">
    <property type="entry name" value="Tetraspanin"/>
    <property type="match status" value="1"/>
</dbReference>
<dbReference type="Gene3D" id="1.10.1450.10">
    <property type="entry name" value="Tetraspanin"/>
    <property type="match status" value="1"/>
</dbReference>
<keyword evidence="3 5" id="KW-1133">Transmembrane helix</keyword>
<dbReference type="EMBL" id="UYRR01031445">
    <property type="protein sequence ID" value="VDK50144.1"/>
    <property type="molecule type" value="Genomic_DNA"/>
</dbReference>
<evidence type="ECO:0000256" key="2">
    <source>
        <dbReference type="ARBA" id="ARBA00022692"/>
    </source>
</evidence>
<gene>
    <name evidence="6" type="ORF">ASIM_LOCUS13609</name>
</gene>
<dbReference type="WBParaSite" id="ASIM_0001418101-mRNA-1">
    <property type="protein sequence ID" value="ASIM_0001418101-mRNA-1"/>
    <property type="gene ID" value="ASIM_0001418101"/>
</dbReference>
<dbReference type="OrthoDB" id="6134317at2759"/>
<dbReference type="AlphaFoldDB" id="A0A0M3K056"/>
<feature type="transmembrane region" description="Helical" evidence="5">
    <location>
        <begin position="52"/>
        <end position="75"/>
    </location>
</feature>
<evidence type="ECO:0000256" key="1">
    <source>
        <dbReference type="ARBA" id="ARBA00004141"/>
    </source>
</evidence>
<comment type="subcellular location">
    <subcellularLocation>
        <location evidence="1">Membrane</location>
        <topology evidence="1">Multi-pass membrane protein</topology>
    </subcellularLocation>
</comment>
<dbReference type="PANTHER" id="PTHR19282:SF541">
    <property type="entry name" value="TETRASPANIN"/>
    <property type="match status" value="1"/>
</dbReference>
<evidence type="ECO:0000313" key="6">
    <source>
        <dbReference type="EMBL" id="VDK50144.1"/>
    </source>
</evidence>
<evidence type="ECO:0000256" key="3">
    <source>
        <dbReference type="ARBA" id="ARBA00022989"/>
    </source>
</evidence>
<evidence type="ECO:0000256" key="4">
    <source>
        <dbReference type="ARBA" id="ARBA00023136"/>
    </source>
</evidence>